<dbReference type="InterPro" id="IPR011057">
    <property type="entry name" value="Mss4-like_sf"/>
</dbReference>
<dbReference type="PROSITE" id="PS51891">
    <property type="entry name" value="CENP_V_GFA"/>
    <property type="match status" value="1"/>
</dbReference>
<dbReference type="AlphaFoldDB" id="A0A409W5W0"/>
<keyword evidence="3" id="KW-0862">Zinc</keyword>
<feature type="compositionally biased region" description="Gly residues" evidence="5">
    <location>
        <begin position="409"/>
        <end position="422"/>
    </location>
</feature>
<keyword evidence="8" id="KW-1185">Reference proteome</keyword>
<reference evidence="7 8" key="1">
    <citation type="journal article" date="2018" name="Evol. Lett.">
        <title>Horizontal gene cluster transfer increased hallucinogenic mushroom diversity.</title>
        <authorList>
            <person name="Reynolds H.T."/>
            <person name="Vijayakumar V."/>
            <person name="Gluck-Thaler E."/>
            <person name="Korotkin H.B."/>
            <person name="Matheny P.B."/>
            <person name="Slot J.C."/>
        </authorList>
    </citation>
    <scope>NUCLEOTIDE SEQUENCE [LARGE SCALE GENOMIC DNA]</scope>
    <source>
        <strain evidence="7 8">2629</strain>
    </source>
</reference>
<comment type="caution">
    <text evidence="7">The sequence shown here is derived from an EMBL/GenBank/DDBJ whole genome shotgun (WGS) entry which is preliminary data.</text>
</comment>
<evidence type="ECO:0000256" key="4">
    <source>
        <dbReference type="ARBA" id="ARBA00023239"/>
    </source>
</evidence>
<feature type="domain" description="CENP-V/GFA" evidence="6">
    <location>
        <begin position="23"/>
        <end position="174"/>
    </location>
</feature>
<dbReference type="EMBL" id="NHTK01005790">
    <property type="protein sequence ID" value="PPQ73887.1"/>
    <property type="molecule type" value="Genomic_DNA"/>
</dbReference>
<evidence type="ECO:0000313" key="8">
    <source>
        <dbReference type="Proteomes" id="UP000284842"/>
    </source>
</evidence>
<dbReference type="PANTHER" id="PTHR33337">
    <property type="entry name" value="GFA DOMAIN-CONTAINING PROTEIN"/>
    <property type="match status" value="1"/>
</dbReference>
<feature type="region of interest" description="Disordered" evidence="5">
    <location>
        <begin position="395"/>
        <end position="422"/>
    </location>
</feature>
<organism evidence="7 8">
    <name type="scientific">Panaeolus cyanescens</name>
    <dbReference type="NCBI Taxonomy" id="181874"/>
    <lineage>
        <taxon>Eukaryota</taxon>
        <taxon>Fungi</taxon>
        <taxon>Dikarya</taxon>
        <taxon>Basidiomycota</taxon>
        <taxon>Agaricomycotina</taxon>
        <taxon>Agaricomycetes</taxon>
        <taxon>Agaricomycetidae</taxon>
        <taxon>Agaricales</taxon>
        <taxon>Agaricineae</taxon>
        <taxon>Galeropsidaceae</taxon>
        <taxon>Panaeolus</taxon>
    </lineage>
</organism>
<dbReference type="GO" id="GO:0016846">
    <property type="term" value="F:carbon-sulfur lyase activity"/>
    <property type="evidence" value="ECO:0007669"/>
    <property type="project" value="InterPro"/>
</dbReference>
<comment type="similarity">
    <text evidence="1">Belongs to the Gfa family.</text>
</comment>
<protein>
    <recommendedName>
        <fullName evidence="6">CENP-V/GFA domain-containing protein</fullName>
    </recommendedName>
</protein>
<dbReference type="Gene3D" id="3.90.1590.10">
    <property type="entry name" value="glutathione-dependent formaldehyde- activating enzyme (gfa)"/>
    <property type="match status" value="2"/>
</dbReference>
<evidence type="ECO:0000256" key="1">
    <source>
        <dbReference type="ARBA" id="ARBA00005495"/>
    </source>
</evidence>
<evidence type="ECO:0000256" key="3">
    <source>
        <dbReference type="ARBA" id="ARBA00022833"/>
    </source>
</evidence>
<evidence type="ECO:0000256" key="5">
    <source>
        <dbReference type="SAM" id="MobiDB-lite"/>
    </source>
</evidence>
<evidence type="ECO:0000259" key="6">
    <source>
        <dbReference type="PROSITE" id="PS51891"/>
    </source>
</evidence>
<dbReference type="GO" id="GO:0046872">
    <property type="term" value="F:metal ion binding"/>
    <property type="evidence" value="ECO:0007669"/>
    <property type="project" value="UniProtKB-KW"/>
</dbReference>
<evidence type="ECO:0000256" key="2">
    <source>
        <dbReference type="ARBA" id="ARBA00022723"/>
    </source>
</evidence>
<evidence type="ECO:0000313" key="7">
    <source>
        <dbReference type="EMBL" id="PPQ73887.1"/>
    </source>
</evidence>
<dbReference type="PANTHER" id="PTHR33337:SF40">
    <property type="entry name" value="CENP-V_GFA DOMAIN-CONTAINING PROTEIN-RELATED"/>
    <property type="match status" value="1"/>
</dbReference>
<dbReference type="OrthoDB" id="5422068at2759"/>
<sequence>MSSSPNPTPNPNTQTDSDHVTYIKASCLCTSNTFLIPFITSTLPQSTALCHCSSCRHTSGQLAVHCAVAAGAPVAISESEGASVEIPGSGGGGSDTRSTYVPADLSNLSKYNATPAMTRYFCKTCGAYMLYERHPAPDPDSDVSISQSQSQWMVSTGCLERTEGIVKVGSHTFLADTKDGGLSEFYRTLNGVAIPRYAYAQGEGTGSSDATLPLHWKDPRLVRKQQCQQLEKGGSENHEDRLHLHCHCGNVKLYLTRPDQEEAKKEENLWLVPGEQLEGRKHKPARFIAGHCFCASCRLSTGSLVPSFIILPRANVFNAQSTASQPITLSPTSPTRLHNLTQYTSSPLTYREFCATCGATVFYWTKAAKGPFPRDPGSEEAVVVDLAAGLVDEGDGLTLGDSGEDDGRVMGGEGGGAGGEGRGAGGVLCERWIVWHDLMMNIGEAVDKEGARSVGEGASLAVRGQ</sequence>
<dbReference type="InterPro" id="IPR006913">
    <property type="entry name" value="CENP-V/GFA"/>
</dbReference>
<name>A0A409W5W0_9AGAR</name>
<keyword evidence="2" id="KW-0479">Metal-binding</keyword>
<dbReference type="SUPFAM" id="SSF51316">
    <property type="entry name" value="Mss4-like"/>
    <property type="match status" value="2"/>
</dbReference>
<dbReference type="InParanoid" id="A0A409W5W0"/>
<proteinExistence type="inferred from homology"/>
<gene>
    <name evidence="7" type="ORF">CVT24_011947</name>
</gene>
<keyword evidence="4" id="KW-0456">Lyase</keyword>
<accession>A0A409W5W0</accession>
<dbReference type="Proteomes" id="UP000284842">
    <property type="component" value="Unassembled WGS sequence"/>
</dbReference>